<comment type="similarity">
    <text evidence="1">Belongs to the UbiK family.</text>
</comment>
<comment type="function">
    <text evidence="1">Required for efficient ubiquinone (coenzyme Q) biosynthesis. UbiK is probably an accessory factor of Ubi enzymes and facilitates ubiquinone biosynthesis by acting as an assembly factor, a targeting factor, or both.</text>
</comment>
<keyword evidence="3" id="KW-1185">Reference proteome</keyword>
<gene>
    <name evidence="1" type="primary">ubiK</name>
    <name evidence="2" type="ORF">OLW01_00635</name>
</gene>
<dbReference type="Pfam" id="PF04380">
    <property type="entry name" value="BMFP"/>
    <property type="match status" value="1"/>
</dbReference>
<evidence type="ECO:0000313" key="3">
    <source>
        <dbReference type="Proteomes" id="UP001163726"/>
    </source>
</evidence>
<evidence type="ECO:0000313" key="2">
    <source>
        <dbReference type="EMBL" id="WAJ70357.1"/>
    </source>
</evidence>
<reference evidence="2" key="1">
    <citation type="submission" date="2022-10" db="EMBL/GenBank/DDBJ databases">
        <title>Catenovulum adriacola sp. nov. isolated in the Harbour of Susak.</title>
        <authorList>
            <person name="Schoch T."/>
            <person name="Reich S.J."/>
            <person name="Stoeferle S."/>
            <person name="Flaiz M."/>
            <person name="Kazda M."/>
            <person name="Riedel C.U."/>
            <person name="Duerre P."/>
        </authorList>
    </citation>
    <scope>NUCLEOTIDE SEQUENCE</scope>
    <source>
        <strain evidence="2">TS8</strain>
    </source>
</reference>
<name>A0ABY7ALD0_9ALTE</name>
<dbReference type="NCBIfam" id="NF047835">
    <property type="entry name" value="UbiqAccUbiK"/>
    <property type="match status" value="1"/>
</dbReference>
<keyword evidence="1" id="KW-0831">Ubiquinone biosynthesis</keyword>
<keyword evidence="1" id="KW-0175">Coiled coil</keyword>
<evidence type="ECO:0000256" key="1">
    <source>
        <dbReference type="HAMAP-Rule" id="MF_02216"/>
    </source>
</evidence>
<dbReference type="InterPro" id="IPR007475">
    <property type="entry name" value="UbiK"/>
</dbReference>
<organism evidence="2 3">
    <name type="scientific">Catenovulum adriaticum</name>
    <dbReference type="NCBI Taxonomy" id="2984846"/>
    <lineage>
        <taxon>Bacteria</taxon>
        <taxon>Pseudomonadati</taxon>
        <taxon>Pseudomonadota</taxon>
        <taxon>Gammaproteobacteria</taxon>
        <taxon>Alteromonadales</taxon>
        <taxon>Alteromonadaceae</taxon>
        <taxon>Catenovulum</taxon>
    </lineage>
</organism>
<feature type="coiled-coil region" evidence="1">
    <location>
        <begin position="59"/>
        <end position="86"/>
    </location>
</feature>
<dbReference type="RefSeq" id="WP_268074659.1">
    <property type="nucleotide sequence ID" value="NZ_CP109965.1"/>
</dbReference>
<sequence length="95" mass="10842">MINAKKLEEIAKQISDSMPPGVKQFADDMEGKTKQILQSKLAQLDLVTREEFDVQTRVLMRTREKLADLEQIVARLEAQQDSSEDKQLDSPPNQD</sequence>
<proteinExistence type="inferred from homology"/>
<dbReference type="Proteomes" id="UP001163726">
    <property type="component" value="Chromosome"/>
</dbReference>
<dbReference type="PANTHER" id="PTHR38040">
    <property type="entry name" value="UBIQUINONE BIOSYNTHESIS ACCESSORY FACTOR UBIK"/>
    <property type="match status" value="1"/>
</dbReference>
<comment type="subcellular location">
    <subcellularLocation>
        <location evidence="1">Cytoplasm</location>
    </subcellularLocation>
</comment>
<dbReference type="EMBL" id="CP109965">
    <property type="protein sequence ID" value="WAJ70357.1"/>
    <property type="molecule type" value="Genomic_DNA"/>
</dbReference>
<dbReference type="PANTHER" id="PTHR38040:SF1">
    <property type="entry name" value="UBIQUINONE BIOSYNTHESIS ACCESSORY FACTOR UBIK"/>
    <property type="match status" value="1"/>
</dbReference>
<protein>
    <recommendedName>
        <fullName evidence="1">Ubiquinone biosynthesis accessory factor UbiK</fullName>
    </recommendedName>
</protein>
<dbReference type="HAMAP" id="MF_02216">
    <property type="entry name" value="UbiK"/>
    <property type="match status" value="1"/>
</dbReference>
<accession>A0ABY7ALD0</accession>
<comment type="pathway">
    <text evidence="1">Cofactor biosynthesis; ubiquinone biosynthesis.</text>
</comment>
<keyword evidence="1" id="KW-0963">Cytoplasm</keyword>